<proteinExistence type="predicted"/>
<dbReference type="EMBL" id="JACJJG010000016">
    <property type="protein sequence ID" value="MBM6673239.1"/>
    <property type="molecule type" value="Genomic_DNA"/>
</dbReference>
<gene>
    <name evidence="2" type="ORF">H6A34_05030</name>
</gene>
<dbReference type="Pfam" id="PF01066">
    <property type="entry name" value="CDP-OH_P_transf"/>
    <property type="match status" value="1"/>
</dbReference>
<feature type="transmembrane region" description="Helical" evidence="1">
    <location>
        <begin position="37"/>
        <end position="56"/>
    </location>
</feature>
<reference evidence="2" key="2">
    <citation type="journal article" date="2021" name="Sci. Rep.">
        <title>The distribution of antibiotic resistance genes in chicken gut microbiota commensals.</title>
        <authorList>
            <person name="Juricova H."/>
            <person name="Matiasovicova J."/>
            <person name="Kubasova T."/>
            <person name="Cejkova D."/>
            <person name="Rychlik I."/>
        </authorList>
    </citation>
    <scope>NUCLEOTIDE SEQUENCE</scope>
    <source>
        <strain evidence="2">An824</strain>
    </source>
</reference>
<dbReference type="GO" id="GO:0016780">
    <property type="term" value="F:phosphotransferase activity, for other substituted phosphate groups"/>
    <property type="evidence" value="ECO:0007669"/>
    <property type="project" value="InterPro"/>
</dbReference>
<comment type="caution">
    <text evidence="2">The sequence shown here is derived from an EMBL/GenBank/DDBJ whole genome shotgun (WGS) entry which is preliminary data.</text>
</comment>
<keyword evidence="1" id="KW-1133">Transmembrane helix</keyword>
<evidence type="ECO:0000313" key="3">
    <source>
        <dbReference type="Proteomes" id="UP000706891"/>
    </source>
</evidence>
<name>A0A939B5D3_9BACT</name>
<organism evidence="2 3">
    <name type="scientific">Marseilla massiliensis</name>
    <dbReference type="NCBI Taxonomy" id="1841864"/>
    <lineage>
        <taxon>Bacteria</taxon>
        <taxon>Pseudomonadati</taxon>
        <taxon>Bacteroidota</taxon>
        <taxon>Bacteroidia</taxon>
        <taxon>Bacteroidales</taxon>
        <taxon>Prevotellaceae</taxon>
        <taxon>Marseilla</taxon>
    </lineage>
</organism>
<accession>A0A939B5D3</accession>
<reference evidence="2" key="1">
    <citation type="submission" date="2020-08" db="EMBL/GenBank/DDBJ databases">
        <authorList>
            <person name="Cejkova D."/>
            <person name="Kubasova T."/>
            <person name="Jahodarova E."/>
            <person name="Rychlik I."/>
        </authorList>
    </citation>
    <scope>NUCLEOTIDE SEQUENCE</scope>
    <source>
        <strain evidence="2">An824</strain>
    </source>
</reference>
<keyword evidence="3" id="KW-1185">Reference proteome</keyword>
<feature type="transmembrane region" description="Helical" evidence="1">
    <location>
        <begin position="161"/>
        <end position="177"/>
    </location>
</feature>
<dbReference type="InterPro" id="IPR000462">
    <property type="entry name" value="CDP-OH_P_trans"/>
</dbReference>
<dbReference type="GO" id="GO:0016020">
    <property type="term" value="C:membrane"/>
    <property type="evidence" value="ECO:0007669"/>
    <property type="project" value="InterPro"/>
</dbReference>
<dbReference type="Proteomes" id="UP000706891">
    <property type="component" value="Unassembled WGS sequence"/>
</dbReference>
<feature type="transmembrane region" description="Helical" evidence="1">
    <location>
        <begin position="189"/>
        <end position="209"/>
    </location>
</feature>
<dbReference type="RefSeq" id="WP_021949156.1">
    <property type="nucleotide sequence ID" value="NZ_JACJJG010000016.1"/>
</dbReference>
<evidence type="ECO:0000313" key="2">
    <source>
        <dbReference type="EMBL" id="MBM6673239.1"/>
    </source>
</evidence>
<feature type="transmembrane region" description="Helical" evidence="1">
    <location>
        <begin position="93"/>
        <end position="116"/>
    </location>
</feature>
<protein>
    <submittedName>
        <fullName evidence="2">CDP-alcohol phosphatidyltransferase family protein</fullName>
    </submittedName>
</protein>
<dbReference type="GO" id="GO:0008654">
    <property type="term" value="P:phospholipid biosynthetic process"/>
    <property type="evidence" value="ECO:0007669"/>
    <property type="project" value="InterPro"/>
</dbReference>
<evidence type="ECO:0000256" key="1">
    <source>
        <dbReference type="SAM" id="Phobius"/>
    </source>
</evidence>
<keyword evidence="1" id="KW-0812">Transmembrane</keyword>
<dbReference type="AlphaFoldDB" id="A0A939B5D3"/>
<dbReference type="Gene3D" id="1.20.120.1760">
    <property type="match status" value="1"/>
</dbReference>
<feature type="transmembrane region" description="Helical" evidence="1">
    <location>
        <begin position="122"/>
        <end position="141"/>
    </location>
</feature>
<sequence>MGKETSERIQTSILNAAEKKALVWMAQRLPGWVTSDMLTYLGVAGAVICAVGFVLGNVNVNYLWISSLGLVVNWFGDSLDGTVARVRNTQRPVYGFFIDHTLDAVTICIMCIGAGLSPMLRLDVALLVLAGYLALSIYTYIGAILKGEFRLTYSSFGPTEFRLVVILINTLYMYTSWADNRFVLLNYEFGVFDVLAFAIAVFLFVAYFVQFTKDRSVLAEKDPLKVNNEK</sequence>
<keyword evidence="1" id="KW-0472">Membrane</keyword>
<dbReference type="InterPro" id="IPR043130">
    <property type="entry name" value="CDP-OH_PTrfase_TM_dom"/>
</dbReference>